<feature type="transmembrane region" description="Helical" evidence="2">
    <location>
        <begin position="166"/>
        <end position="191"/>
    </location>
</feature>
<feature type="chain" id="PRO_5001647043" evidence="3">
    <location>
        <begin position="42"/>
        <end position="206"/>
    </location>
</feature>
<dbReference type="EMBL" id="KL142371">
    <property type="protein sequence ID" value="KDR81164.1"/>
    <property type="molecule type" value="Genomic_DNA"/>
</dbReference>
<evidence type="ECO:0000256" key="3">
    <source>
        <dbReference type="SAM" id="SignalP"/>
    </source>
</evidence>
<feature type="region of interest" description="Disordered" evidence="1">
    <location>
        <begin position="71"/>
        <end position="151"/>
    </location>
</feature>
<evidence type="ECO:0000256" key="1">
    <source>
        <dbReference type="SAM" id="MobiDB-lite"/>
    </source>
</evidence>
<keyword evidence="5" id="KW-1185">Reference proteome</keyword>
<gene>
    <name evidence="4" type="ORF">GALMADRAFT_1123082</name>
</gene>
<feature type="signal peptide" evidence="3">
    <location>
        <begin position="1"/>
        <end position="41"/>
    </location>
</feature>
<dbReference type="OrthoDB" id="3070887at2759"/>
<keyword evidence="2" id="KW-0472">Membrane</keyword>
<reference evidence="5" key="1">
    <citation type="journal article" date="2014" name="Proc. Natl. Acad. Sci. U.S.A.">
        <title>Extensive sampling of basidiomycete genomes demonstrates inadequacy of the white-rot/brown-rot paradigm for wood decay fungi.</title>
        <authorList>
            <person name="Riley R."/>
            <person name="Salamov A.A."/>
            <person name="Brown D.W."/>
            <person name="Nagy L.G."/>
            <person name="Floudas D."/>
            <person name="Held B.W."/>
            <person name="Levasseur A."/>
            <person name="Lombard V."/>
            <person name="Morin E."/>
            <person name="Otillar R."/>
            <person name="Lindquist E.A."/>
            <person name="Sun H."/>
            <person name="LaButti K.M."/>
            <person name="Schmutz J."/>
            <person name="Jabbour D."/>
            <person name="Luo H."/>
            <person name="Baker S.E."/>
            <person name="Pisabarro A.G."/>
            <person name="Walton J.D."/>
            <person name="Blanchette R.A."/>
            <person name="Henrissat B."/>
            <person name="Martin F."/>
            <person name="Cullen D."/>
            <person name="Hibbett D.S."/>
            <person name="Grigoriev I.V."/>
        </authorList>
    </citation>
    <scope>NUCLEOTIDE SEQUENCE [LARGE SCALE GENOMIC DNA]</scope>
    <source>
        <strain evidence="5">CBS 339.88</strain>
    </source>
</reference>
<evidence type="ECO:0000313" key="5">
    <source>
        <dbReference type="Proteomes" id="UP000027222"/>
    </source>
</evidence>
<keyword evidence="2" id="KW-0812">Transmembrane</keyword>
<organism evidence="4 5">
    <name type="scientific">Galerina marginata (strain CBS 339.88)</name>
    <dbReference type="NCBI Taxonomy" id="685588"/>
    <lineage>
        <taxon>Eukaryota</taxon>
        <taxon>Fungi</taxon>
        <taxon>Dikarya</taxon>
        <taxon>Basidiomycota</taxon>
        <taxon>Agaricomycotina</taxon>
        <taxon>Agaricomycetes</taxon>
        <taxon>Agaricomycetidae</taxon>
        <taxon>Agaricales</taxon>
        <taxon>Agaricineae</taxon>
        <taxon>Strophariaceae</taxon>
        <taxon>Galerina</taxon>
    </lineage>
</organism>
<evidence type="ECO:0000256" key="2">
    <source>
        <dbReference type="SAM" id="Phobius"/>
    </source>
</evidence>
<name>A0A067TML1_GALM3</name>
<feature type="compositionally biased region" description="Basic residues" evidence="1">
    <location>
        <begin position="127"/>
        <end position="146"/>
    </location>
</feature>
<keyword evidence="3" id="KW-0732">Signal</keyword>
<dbReference type="HOGENOM" id="CLU_1283398_0_0_1"/>
<dbReference type="Proteomes" id="UP000027222">
    <property type="component" value="Unassembled WGS sequence"/>
</dbReference>
<evidence type="ECO:0000313" key="4">
    <source>
        <dbReference type="EMBL" id="KDR81164.1"/>
    </source>
</evidence>
<protein>
    <submittedName>
        <fullName evidence="4">Uncharacterized protein</fullName>
    </submittedName>
</protein>
<sequence>MSLLHVSCAPSSHPPSSSFFSAWSYIAYLLSALFMPGELSADEFYYHYQASQRRVELWVQETGKELQDLQGVQQGLGPPPAQQPQPTVAAQKEKVSHSVETRQRDGRTSSKQRTDDQSRSRPSSGSKKIRHSERHSKPSSRSSRRRTTPDRDITITSYLPYGVLPLMYAVTGSTALSVIVALILLAGYLCVDYETQRPSSKKTLST</sequence>
<proteinExistence type="predicted"/>
<dbReference type="AlphaFoldDB" id="A0A067TML1"/>
<accession>A0A067TML1</accession>
<keyword evidence="2" id="KW-1133">Transmembrane helix</keyword>
<feature type="compositionally biased region" description="Basic and acidic residues" evidence="1">
    <location>
        <begin position="91"/>
        <end position="119"/>
    </location>
</feature>